<sequence length="570" mass="61608">MVYSPSTYLVSAAVAVVALQMQHTAATSIYYDPYTSSDTIDEITDKFPAFGADVADQDCAVTVQVDPTLPDITTISTVPVTFPDLLGNTSTAPTEPVFTKVGTVVMSEDAPPADANQDGYIDSHMPATGAAQEKTGIKQHPKDCATGWEETTPAARKLRDTAVAGHALDEKLQTKRHLEANTNRDIAKLEAFFGKKMVMTLKDLPIVGVHTPSPWPAPYWPTYQDSINVVWEENQPSPAEKYAKAFGKDVKTFMDAVSKKNGVDSQSKRKQCTEDRDCKIASGEACAIRDGKTSGYCIPTWFGICHAWAPAAILEPEPNCPVKHNGVTFQPLDIKALITSVWDGASVGTVFTGARFNGGTDTTDEYGRHSNAAFRDLNPAYFHIAATNLLGKLNSTFVVDVSANAEVWNQPVRGFKVFEQTAMSLEEGAKTFYGLESYPWNAAAKSLVYVKMRLSWIVETYTDGGLVRSGEVNQFTTGKYYHYLLELDDAGQIIGGEWVYNSDDDHPDFLWLPKGKPAATAVTSIGLSYADVSMLREKSVACAPESGSDSSGPTGSSSSEAEVSAGDAAM</sequence>
<dbReference type="AlphaFoldDB" id="G4ZZW2"/>
<accession>G4ZZW2</accession>
<feature type="chain" id="PRO_5003472777" description="Transglutaminase elicitor" evidence="2">
    <location>
        <begin position="27"/>
        <end position="570"/>
    </location>
</feature>
<evidence type="ECO:0000256" key="1">
    <source>
        <dbReference type="SAM" id="MobiDB-lite"/>
    </source>
</evidence>
<evidence type="ECO:0008006" key="5">
    <source>
        <dbReference type="Google" id="ProtNLM"/>
    </source>
</evidence>
<evidence type="ECO:0000256" key="2">
    <source>
        <dbReference type="SAM" id="SignalP"/>
    </source>
</evidence>
<feature type="compositionally biased region" description="Low complexity" evidence="1">
    <location>
        <begin position="546"/>
        <end position="570"/>
    </location>
</feature>
<protein>
    <recommendedName>
        <fullName evidence="5">Transglutaminase elicitor</fullName>
    </recommendedName>
</protein>
<dbReference type="GO" id="GO:0016755">
    <property type="term" value="F:aminoacyltransferase activity"/>
    <property type="evidence" value="ECO:0007669"/>
    <property type="project" value="InterPro"/>
</dbReference>
<dbReference type="InterPro" id="IPR032048">
    <property type="entry name" value="TGase_elicitor"/>
</dbReference>
<gene>
    <name evidence="3" type="ORF">PHYSODRAFT_347674</name>
</gene>
<dbReference type="KEGG" id="psoj:PHYSODRAFT_347674"/>
<evidence type="ECO:0000313" key="4">
    <source>
        <dbReference type="Proteomes" id="UP000002640"/>
    </source>
</evidence>
<name>G4ZZW2_PHYSP</name>
<proteinExistence type="predicted"/>
<dbReference type="STRING" id="1094619.G4ZZW2"/>
<dbReference type="Pfam" id="PF16683">
    <property type="entry name" value="TGase_elicitor"/>
    <property type="match status" value="1"/>
</dbReference>
<dbReference type="EMBL" id="JH159158">
    <property type="protein sequence ID" value="EGZ11259.1"/>
    <property type="molecule type" value="Genomic_DNA"/>
</dbReference>
<dbReference type="RefSeq" id="XP_009534004.1">
    <property type="nucleotide sequence ID" value="XM_009535709.1"/>
</dbReference>
<dbReference type="OMA" id="ESYPWNA"/>
<reference evidence="3 4" key="1">
    <citation type="journal article" date="2006" name="Science">
        <title>Phytophthora genome sequences uncover evolutionary origins and mechanisms of pathogenesis.</title>
        <authorList>
            <person name="Tyler B.M."/>
            <person name="Tripathy S."/>
            <person name="Zhang X."/>
            <person name="Dehal P."/>
            <person name="Jiang R.H."/>
            <person name="Aerts A."/>
            <person name="Arredondo F.D."/>
            <person name="Baxter L."/>
            <person name="Bensasson D."/>
            <person name="Beynon J.L."/>
            <person name="Chapman J."/>
            <person name="Damasceno C.M."/>
            <person name="Dorrance A.E."/>
            <person name="Dou D."/>
            <person name="Dickerman A.W."/>
            <person name="Dubchak I.L."/>
            <person name="Garbelotto M."/>
            <person name="Gijzen M."/>
            <person name="Gordon S.G."/>
            <person name="Govers F."/>
            <person name="Grunwald N.J."/>
            <person name="Huang W."/>
            <person name="Ivors K.L."/>
            <person name="Jones R.W."/>
            <person name="Kamoun S."/>
            <person name="Krampis K."/>
            <person name="Lamour K.H."/>
            <person name="Lee M.K."/>
            <person name="McDonald W.H."/>
            <person name="Medina M."/>
            <person name="Meijer H.J."/>
            <person name="Nordberg E.K."/>
            <person name="Maclean D.J."/>
            <person name="Ospina-Giraldo M.D."/>
            <person name="Morris P.F."/>
            <person name="Phuntumart V."/>
            <person name="Putnam N.H."/>
            <person name="Rash S."/>
            <person name="Rose J.K."/>
            <person name="Sakihama Y."/>
            <person name="Salamov A.A."/>
            <person name="Savidor A."/>
            <person name="Scheuring C.F."/>
            <person name="Smith B.M."/>
            <person name="Sobral B.W."/>
            <person name="Terry A."/>
            <person name="Torto-Alalibo T.A."/>
            <person name="Win J."/>
            <person name="Xu Z."/>
            <person name="Zhang H."/>
            <person name="Grigoriev I.V."/>
            <person name="Rokhsar D.S."/>
            <person name="Boore J.L."/>
        </authorList>
    </citation>
    <scope>NUCLEOTIDE SEQUENCE [LARGE SCALE GENOMIC DNA]</scope>
    <source>
        <strain evidence="3 4">P6497</strain>
    </source>
</reference>
<dbReference type="Gene3D" id="3.30.40.240">
    <property type="entry name" value="Transglutaminase elicitor, body domain"/>
    <property type="match status" value="1"/>
</dbReference>
<dbReference type="SMR" id="G4ZZW2"/>
<evidence type="ECO:0000313" key="3">
    <source>
        <dbReference type="EMBL" id="EGZ11259.1"/>
    </source>
</evidence>
<organism evidence="3 4">
    <name type="scientific">Phytophthora sojae (strain P6497)</name>
    <name type="common">Soybean stem and root rot agent</name>
    <name type="synonym">Phytophthora megasperma f. sp. glycines</name>
    <dbReference type="NCBI Taxonomy" id="1094619"/>
    <lineage>
        <taxon>Eukaryota</taxon>
        <taxon>Sar</taxon>
        <taxon>Stramenopiles</taxon>
        <taxon>Oomycota</taxon>
        <taxon>Peronosporomycetes</taxon>
        <taxon>Peronosporales</taxon>
        <taxon>Peronosporaceae</taxon>
        <taxon>Phytophthora</taxon>
    </lineage>
</organism>
<dbReference type="GeneID" id="20648903"/>
<dbReference type="Proteomes" id="UP000002640">
    <property type="component" value="Unassembled WGS sequence"/>
</dbReference>
<feature type="region of interest" description="Disordered" evidence="1">
    <location>
        <begin position="541"/>
        <end position="570"/>
    </location>
</feature>
<keyword evidence="2" id="KW-0732">Signal</keyword>
<keyword evidence="4" id="KW-1185">Reference proteome</keyword>
<feature type="signal peptide" evidence="2">
    <location>
        <begin position="1"/>
        <end position="26"/>
    </location>
</feature>
<dbReference type="InParanoid" id="G4ZZW2"/>